<feature type="transmembrane region" description="Helical" evidence="7">
    <location>
        <begin position="142"/>
        <end position="161"/>
    </location>
</feature>
<dbReference type="EMBL" id="CP003156">
    <property type="protein sequence ID" value="AEV32909.1"/>
    <property type="molecule type" value="Genomic_DNA"/>
</dbReference>
<keyword evidence="2 6" id="KW-0349">Heme</keyword>
<keyword evidence="5 6" id="KW-0408">Iron</keyword>
<evidence type="ECO:0000256" key="2">
    <source>
        <dbReference type="ARBA" id="ARBA00022617"/>
    </source>
</evidence>
<dbReference type="InterPro" id="IPR036909">
    <property type="entry name" value="Cyt_c-like_dom_sf"/>
</dbReference>
<dbReference type="AlphaFoldDB" id="G8R2B9"/>
<feature type="chain" id="PRO_5003514197" evidence="8">
    <location>
        <begin position="28"/>
        <end position="407"/>
    </location>
</feature>
<dbReference type="Proteomes" id="UP000005631">
    <property type="component" value="Chromosome"/>
</dbReference>
<keyword evidence="7" id="KW-0472">Membrane</keyword>
<keyword evidence="3 6" id="KW-0479">Metal-binding</keyword>
<dbReference type="Pfam" id="PF02085">
    <property type="entry name" value="Cytochrom_CIII"/>
    <property type="match status" value="1"/>
</dbReference>
<feature type="domain" description="Cytochrome c" evidence="9">
    <location>
        <begin position="28"/>
        <end position="120"/>
    </location>
</feature>
<dbReference type="Gene3D" id="1.10.760.10">
    <property type="entry name" value="Cytochrome c-like domain"/>
    <property type="match status" value="1"/>
</dbReference>
<evidence type="ECO:0000259" key="9">
    <source>
        <dbReference type="PROSITE" id="PS51007"/>
    </source>
</evidence>
<dbReference type="STRING" id="926562.Oweho_1930"/>
<dbReference type="eggNOG" id="COG3474">
    <property type="taxonomic scope" value="Bacteria"/>
</dbReference>
<evidence type="ECO:0000256" key="4">
    <source>
        <dbReference type="ARBA" id="ARBA00022982"/>
    </source>
</evidence>
<dbReference type="InterPro" id="IPR009056">
    <property type="entry name" value="Cyt_c-like_dom"/>
</dbReference>
<evidence type="ECO:0000256" key="3">
    <source>
        <dbReference type="ARBA" id="ARBA00022723"/>
    </source>
</evidence>
<sequence length="407" mass="44940">MRKRFTDRISHIFLSLILVLTATFATAQDAKAGKSLFNANCAACHKLDKKLIGPALAGITEKRDAEWLHAWIKDNAALRASGDADAIAIFEEYNGSVMTAFPNLSDEDIDNILAYTAEVPAAPVAGPATGAEAVVVEEDNTVFLIGLGAVLLLLIVLLVRVKNTLKQVKGQPATNLMEDANIITRTALKNPRIMTLITIVIAVIFLQQLFLALNKVGVTQDYQPEQPIAFSHKLHAGDNQIDCNYCHYGARKSMESNIPSANVCMNCHMNIQEGPTTGTEEISKIYAAVGFDPEAGSYIEGYEQKPIKWVRIHDLPDLSYFNHSQHVTAGGLDCQTCHGPVEEMEEVYQYSPLTMGWCVNCHRETKVKVESNDYYTEMHEKLKEKYGKDANITVEMIGGLECGKCHY</sequence>
<dbReference type="Pfam" id="PF00034">
    <property type="entry name" value="Cytochrom_C"/>
    <property type="match status" value="1"/>
</dbReference>
<gene>
    <name evidence="10" type="ordered locus">Oweho_1930</name>
</gene>
<keyword evidence="8" id="KW-0732">Signal</keyword>
<evidence type="ECO:0000256" key="7">
    <source>
        <dbReference type="SAM" id="Phobius"/>
    </source>
</evidence>
<keyword evidence="7" id="KW-1133">Transmembrane helix</keyword>
<keyword evidence="7" id="KW-0812">Transmembrane</keyword>
<dbReference type="OrthoDB" id="9782196at2"/>
<dbReference type="KEGG" id="oho:Oweho_1930"/>
<dbReference type="PANTHER" id="PTHR39425:SF1">
    <property type="entry name" value="CYTOCHROME C7-LIKE DOMAIN-CONTAINING PROTEIN"/>
    <property type="match status" value="1"/>
</dbReference>
<evidence type="ECO:0000313" key="11">
    <source>
        <dbReference type="Proteomes" id="UP000005631"/>
    </source>
</evidence>
<accession>G8R2B9</accession>
<dbReference type="SUPFAM" id="SSF46626">
    <property type="entry name" value="Cytochrome c"/>
    <property type="match status" value="1"/>
</dbReference>
<dbReference type="CDD" id="cd08168">
    <property type="entry name" value="Cytochrom_C3"/>
    <property type="match status" value="1"/>
</dbReference>
<evidence type="ECO:0000313" key="10">
    <source>
        <dbReference type="EMBL" id="AEV32909.1"/>
    </source>
</evidence>
<name>G8R2B9_OWEHD</name>
<evidence type="ECO:0000256" key="5">
    <source>
        <dbReference type="ARBA" id="ARBA00023004"/>
    </source>
</evidence>
<dbReference type="RefSeq" id="WP_014202265.1">
    <property type="nucleotide sequence ID" value="NC_016599.1"/>
</dbReference>
<dbReference type="SUPFAM" id="SSF48695">
    <property type="entry name" value="Multiheme cytochromes"/>
    <property type="match status" value="1"/>
</dbReference>
<proteinExistence type="predicted"/>
<feature type="transmembrane region" description="Helical" evidence="7">
    <location>
        <begin position="193"/>
        <end position="213"/>
    </location>
</feature>
<protein>
    <submittedName>
        <fullName evidence="10">Cytochrome c2</fullName>
    </submittedName>
</protein>
<keyword evidence="11" id="KW-1185">Reference proteome</keyword>
<dbReference type="GO" id="GO:0020037">
    <property type="term" value="F:heme binding"/>
    <property type="evidence" value="ECO:0007669"/>
    <property type="project" value="InterPro"/>
</dbReference>
<organism evidence="10 11">
    <name type="scientific">Owenweeksia hongkongensis (strain DSM 17368 / CIP 108786 / JCM 12287 / NRRL B-23963 / UST20020801)</name>
    <dbReference type="NCBI Taxonomy" id="926562"/>
    <lineage>
        <taxon>Bacteria</taxon>
        <taxon>Pseudomonadati</taxon>
        <taxon>Bacteroidota</taxon>
        <taxon>Flavobacteriia</taxon>
        <taxon>Flavobacteriales</taxon>
        <taxon>Owenweeksiaceae</taxon>
        <taxon>Owenweeksia</taxon>
    </lineage>
</organism>
<evidence type="ECO:0000256" key="8">
    <source>
        <dbReference type="SAM" id="SignalP"/>
    </source>
</evidence>
<dbReference type="InterPro" id="IPR036280">
    <property type="entry name" value="Multihaem_cyt_sf"/>
</dbReference>
<evidence type="ECO:0000256" key="1">
    <source>
        <dbReference type="ARBA" id="ARBA00022448"/>
    </source>
</evidence>
<dbReference type="Gene3D" id="3.90.10.10">
    <property type="entry name" value="Cytochrome C3"/>
    <property type="match status" value="2"/>
</dbReference>
<keyword evidence="4" id="KW-0249">Electron transport</keyword>
<reference evidence="10 11" key="1">
    <citation type="journal article" date="2012" name="Stand. Genomic Sci.">
        <title>Genome sequence of the orange-pigmented seawater bacterium Owenweeksia hongkongensis type strain (UST20020801(T)).</title>
        <authorList>
            <person name="Riedel T."/>
            <person name="Held B."/>
            <person name="Nolan M."/>
            <person name="Lucas S."/>
            <person name="Lapidus A."/>
            <person name="Tice H."/>
            <person name="Del Rio T.G."/>
            <person name="Cheng J.F."/>
            <person name="Han C."/>
            <person name="Tapia R."/>
            <person name="Goodwin L.A."/>
            <person name="Pitluck S."/>
            <person name="Liolios K."/>
            <person name="Mavromatis K."/>
            <person name="Pagani I."/>
            <person name="Ivanova N."/>
            <person name="Mikhailova N."/>
            <person name="Pati A."/>
            <person name="Chen A."/>
            <person name="Palaniappan K."/>
            <person name="Rohde M."/>
            <person name="Tindall B.J."/>
            <person name="Detter J.C."/>
            <person name="Goker M."/>
            <person name="Woyke T."/>
            <person name="Bristow J."/>
            <person name="Eisen J.A."/>
            <person name="Markowitz V."/>
            <person name="Hugenholtz P."/>
            <person name="Klenk H.P."/>
            <person name="Kyrpides N.C."/>
        </authorList>
    </citation>
    <scope>NUCLEOTIDE SEQUENCE</scope>
    <source>
        <strain evidence="11">DSM 17368 / JCM 12287 / NRRL B-23963</strain>
    </source>
</reference>
<dbReference type="PATRIC" id="fig|926562.3.peg.1936"/>
<dbReference type="GO" id="GO:0046872">
    <property type="term" value="F:metal ion binding"/>
    <property type="evidence" value="ECO:0007669"/>
    <property type="project" value="UniProtKB-KW"/>
</dbReference>
<dbReference type="GO" id="GO:0009055">
    <property type="term" value="F:electron transfer activity"/>
    <property type="evidence" value="ECO:0007669"/>
    <property type="project" value="InterPro"/>
</dbReference>
<dbReference type="InterPro" id="IPR020942">
    <property type="entry name" value="Cyt_c_III_dom"/>
</dbReference>
<dbReference type="PROSITE" id="PS51007">
    <property type="entry name" value="CYTC"/>
    <property type="match status" value="1"/>
</dbReference>
<evidence type="ECO:0000256" key="6">
    <source>
        <dbReference type="PROSITE-ProRule" id="PRU00433"/>
    </source>
</evidence>
<keyword evidence="1" id="KW-0813">Transport</keyword>
<dbReference type="HOGENOM" id="CLU_601056_0_0_10"/>
<feature type="signal peptide" evidence="8">
    <location>
        <begin position="1"/>
        <end position="27"/>
    </location>
</feature>
<dbReference type="PANTHER" id="PTHR39425">
    <property type="entry name" value="LIPOPROTEIN CYTOCHROME C"/>
    <property type="match status" value="1"/>
</dbReference>